<feature type="transmembrane region" description="Helical" evidence="1">
    <location>
        <begin position="7"/>
        <end position="30"/>
    </location>
</feature>
<evidence type="ECO:0000313" key="2">
    <source>
        <dbReference type="EMBL" id="MBB6713818.1"/>
    </source>
</evidence>
<accession>A0A7X0SA16</accession>
<reference evidence="2 3" key="1">
    <citation type="submission" date="2020-08" db="EMBL/GenBank/DDBJ databases">
        <title>Clostridia isolated from Swiss meat.</title>
        <authorList>
            <person name="Wambui J."/>
            <person name="Stevens M.J.A."/>
            <person name="Stephan R."/>
        </authorList>
    </citation>
    <scope>NUCLEOTIDE SEQUENCE [LARGE SCALE GENOMIC DNA]</scope>
    <source>
        <strain evidence="2 3">CM001</strain>
    </source>
</reference>
<evidence type="ECO:0000313" key="3">
    <source>
        <dbReference type="Proteomes" id="UP000585258"/>
    </source>
</evidence>
<organism evidence="2 3">
    <name type="scientific">Clostridium gasigenes</name>
    <dbReference type="NCBI Taxonomy" id="94869"/>
    <lineage>
        <taxon>Bacteria</taxon>
        <taxon>Bacillati</taxon>
        <taxon>Bacillota</taxon>
        <taxon>Clostridia</taxon>
        <taxon>Eubacteriales</taxon>
        <taxon>Clostridiaceae</taxon>
        <taxon>Clostridium</taxon>
    </lineage>
</organism>
<dbReference type="EMBL" id="JACKWY010000002">
    <property type="protein sequence ID" value="MBB6713818.1"/>
    <property type="molecule type" value="Genomic_DNA"/>
</dbReference>
<evidence type="ECO:0008006" key="4">
    <source>
        <dbReference type="Google" id="ProtNLM"/>
    </source>
</evidence>
<keyword evidence="1" id="KW-0472">Membrane</keyword>
<feature type="transmembrane region" description="Helical" evidence="1">
    <location>
        <begin position="106"/>
        <end position="123"/>
    </location>
</feature>
<keyword evidence="1" id="KW-1133">Transmembrane helix</keyword>
<feature type="transmembrane region" description="Helical" evidence="1">
    <location>
        <begin position="82"/>
        <end position="100"/>
    </location>
</feature>
<evidence type="ECO:0000256" key="1">
    <source>
        <dbReference type="SAM" id="Phobius"/>
    </source>
</evidence>
<comment type="caution">
    <text evidence="2">The sequence shown here is derived from an EMBL/GenBank/DDBJ whole genome shotgun (WGS) entry which is preliminary data.</text>
</comment>
<protein>
    <recommendedName>
        <fullName evidence="4">DUF4064 domain-containing protein</fullName>
    </recommendedName>
</protein>
<sequence>MKEKKLGGGILTCTIINLVLYGFGIVGLLISLLGKDFIEQTLTQSGQTDALAQLSTLNIVFSLVITSLLLISSILILCKKKIGVYSFFTLVVLNIIYGIITTGFKPLSLIGLILPALLGLFIYKRRSIFGFSNPEEDQSIDA</sequence>
<name>A0A7X0SA16_9CLOT</name>
<proteinExistence type="predicted"/>
<gene>
    <name evidence="2" type="ORF">H7E68_03575</name>
</gene>
<keyword evidence="1" id="KW-0812">Transmembrane</keyword>
<dbReference type="AlphaFoldDB" id="A0A7X0SA16"/>
<dbReference type="Proteomes" id="UP000585258">
    <property type="component" value="Unassembled WGS sequence"/>
</dbReference>
<feature type="transmembrane region" description="Helical" evidence="1">
    <location>
        <begin position="50"/>
        <end position="70"/>
    </location>
</feature>
<dbReference type="RefSeq" id="WP_185163553.1">
    <property type="nucleotide sequence ID" value="NZ_JACKWY010000002.1"/>
</dbReference>